<dbReference type="AlphaFoldDB" id="A0A816ND52"/>
<evidence type="ECO:0000313" key="3">
    <source>
        <dbReference type="EMBL" id="CAF1935847.1"/>
    </source>
</evidence>
<dbReference type="Proteomes" id="UP000676336">
    <property type="component" value="Unassembled WGS sequence"/>
</dbReference>
<evidence type="ECO:0000313" key="6">
    <source>
        <dbReference type="EMBL" id="CAF4095386.1"/>
    </source>
</evidence>
<sequence>MNFVRVSGTIGLTSLWISLSSFFLSLTLYIISFFLSNWIVYTSVPIKIGLWQLCDTEILNYDRCADWNARTYPTNITNVEFFGPPDFIRISQSLEIVAFVFYVIAAALLLTGLTQRSMGLLFFGSSISMFITVVFTSSTIGLFAVQGKSSHIGYLSSAWWIALVALCISLITAISLFILSFYIQPLNINNTNDKNTTNEKMFYSLPPYSSDVYLTQQ</sequence>
<comment type="caution">
    <text evidence="4">The sequence shown here is derived from an EMBL/GenBank/DDBJ whole genome shotgun (WGS) entry which is preliminary data.</text>
</comment>
<proteinExistence type="predicted"/>
<evidence type="ECO:0000313" key="7">
    <source>
        <dbReference type="EMBL" id="CAF4419553.1"/>
    </source>
</evidence>
<dbReference type="EMBL" id="CAJNOV010014819">
    <property type="protein sequence ID" value="CAF1561208.1"/>
    <property type="molecule type" value="Genomic_DNA"/>
</dbReference>
<name>A0A816ND52_9BILA</name>
<dbReference type="Proteomes" id="UP000663855">
    <property type="component" value="Unassembled WGS sequence"/>
</dbReference>
<feature type="transmembrane region" description="Helical" evidence="1">
    <location>
        <begin position="157"/>
        <end position="183"/>
    </location>
</feature>
<keyword evidence="1" id="KW-0812">Transmembrane</keyword>
<dbReference type="EMBL" id="CAJOBH010007725">
    <property type="protein sequence ID" value="CAF4092744.1"/>
    <property type="molecule type" value="Genomic_DNA"/>
</dbReference>
<dbReference type="Proteomes" id="UP000681967">
    <property type="component" value="Unassembled WGS sequence"/>
</dbReference>
<keyword evidence="1" id="KW-1133">Transmembrane helix</keyword>
<dbReference type="Proteomes" id="UP000663842">
    <property type="component" value="Unassembled WGS sequence"/>
</dbReference>
<dbReference type="EMBL" id="CAJNRE010004420">
    <property type="protein sequence ID" value="CAF2034516.1"/>
    <property type="molecule type" value="Genomic_DNA"/>
</dbReference>
<dbReference type="EMBL" id="CAJOBF010003520">
    <property type="protein sequence ID" value="CAF4095386.1"/>
    <property type="molecule type" value="Genomic_DNA"/>
</dbReference>
<feature type="transmembrane region" description="Helical" evidence="1">
    <location>
        <begin position="15"/>
        <end position="40"/>
    </location>
</feature>
<evidence type="ECO:0000313" key="2">
    <source>
        <dbReference type="EMBL" id="CAF1561208.1"/>
    </source>
</evidence>
<dbReference type="EMBL" id="CAJNRG010000002">
    <property type="protein sequence ID" value="CAF1935847.1"/>
    <property type="molecule type" value="Genomic_DNA"/>
</dbReference>
<reference evidence="4" key="1">
    <citation type="submission" date="2021-02" db="EMBL/GenBank/DDBJ databases">
        <authorList>
            <person name="Nowell W R."/>
        </authorList>
    </citation>
    <scope>NUCLEOTIDE SEQUENCE</scope>
</reference>
<evidence type="ECO:0000256" key="1">
    <source>
        <dbReference type="SAM" id="Phobius"/>
    </source>
</evidence>
<evidence type="ECO:0000313" key="8">
    <source>
        <dbReference type="Proteomes" id="UP000663824"/>
    </source>
</evidence>
<evidence type="ECO:0000313" key="5">
    <source>
        <dbReference type="EMBL" id="CAF4092744.1"/>
    </source>
</evidence>
<dbReference type="Proteomes" id="UP000663824">
    <property type="component" value="Unassembled WGS sequence"/>
</dbReference>
<feature type="transmembrane region" description="Helical" evidence="1">
    <location>
        <begin position="96"/>
        <end position="114"/>
    </location>
</feature>
<organism evidence="4 8">
    <name type="scientific">Rotaria magnacalcarata</name>
    <dbReference type="NCBI Taxonomy" id="392030"/>
    <lineage>
        <taxon>Eukaryota</taxon>
        <taxon>Metazoa</taxon>
        <taxon>Spiralia</taxon>
        <taxon>Gnathifera</taxon>
        <taxon>Rotifera</taxon>
        <taxon>Eurotatoria</taxon>
        <taxon>Bdelloidea</taxon>
        <taxon>Philodinida</taxon>
        <taxon>Philodinidae</taxon>
        <taxon>Rotaria</taxon>
    </lineage>
</organism>
<evidence type="ECO:0000313" key="4">
    <source>
        <dbReference type="EMBL" id="CAF2034516.1"/>
    </source>
</evidence>
<accession>A0A816ND52</accession>
<feature type="transmembrane region" description="Helical" evidence="1">
    <location>
        <begin position="120"/>
        <end position="145"/>
    </location>
</feature>
<dbReference type="Proteomes" id="UP000663887">
    <property type="component" value="Unassembled WGS sequence"/>
</dbReference>
<gene>
    <name evidence="5" type="ORF">BYL167_LOCUS18694</name>
    <name evidence="2" type="ORF">CJN711_LOCUS31139</name>
    <name evidence="4" type="ORF">MBJ925_LOCUS10493</name>
    <name evidence="7" type="ORF">SMN809_LOCUS31286</name>
    <name evidence="6" type="ORF">UXM345_LOCUS21922</name>
    <name evidence="3" type="ORF">XDN619_LOCUS45</name>
</gene>
<dbReference type="EMBL" id="CAJOBI010061986">
    <property type="protein sequence ID" value="CAF4419553.1"/>
    <property type="molecule type" value="Genomic_DNA"/>
</dbReference>
<keyword evidence="1" id="KW-0472">Membrane</keyword>
<protein>
    <submittedName>
        <fullName evidence="4">Uncharacterized protein</fullName>
    </submittedName>
</protein>